<dbReference type="RefSeq" id="WP_199596937.1">
    <property type="nucleotide sequence ID" value="NZ_JAEHJZ010000004.1"/>
</dbReference>
<reference evidence="1 2" key="1">
    <citation type="submission" date="2020-09" db="EMBL/GenBank/DDBJ databases">
        <title>Draft genome of Gelidibacter salicanalis PAMC21136.</title>
        <authorList>
            <person name="Park H."/>
        </authorList>
    </citation>
    <scope>NUCLEOTIDE SEQUENCE [LARGE SCALE GENOMIC DNA]</scope>
    <source>
        <strain evidence="1 2">PAMC21136</strain>
    </source>
</reference>
<name>A0A934KI99_9FLAO</name>
<accession>A0A934KI99</accession>
<gene>
    <name evidence="1" type="ORF">JEM65_02290</name>
</gene>
<dbReference type="Proteomes" id="UP000662373">
    <property type="component" value="Unassembled WGS sequence"/>
</dbReference>
<dbReference type="EMBL" id="JAEHJZ010000004">
    <property type="protein sequence ID" value="MBJ7879487.1"/>
    <property type="molecule type" value="Genomic_DNA"/>
</dbReference>
<evidence type="ECO:0000313" key="1">
    <source>
        <dbReference type="EMBL" id="MBJ7879487.1"/>
    </source>
</evidence>
<proteinExistence type="predicted"/>
<sequence length="131" mass="14317">MIQKFLIPFLILCCLGCGKNDLSTQSSITLKVNDCVTALENEVRICLDSVFNDSRCAKGLQCVWEGDATAAFTLNKNKVSKSFSLHTNNGFQNDTVIDGLSIRLLNITPYPIADGTIEASEYKAEISVSAY</sequence>
<organism evidence="1 2">
    <name type="scientific">Gelidibacter salicanalis</name>
    <dbReference type="NCBI Taxonomy" id="291193"/>
    <lineage>
        <taxon>Bacteria</taxon>
        <taxon>Pseudomonadati</taxon>
        <taxon>Bacteroidota</taxon>
        <taxon>Flavobacteriia</taxon>
        <taxon>Flavobacteriales</taxon>
        <taxon>Flavobacteriaceae</taxon>
        <taxon>Gelidibacter</taxon>
    </lineage>
</organism>
<evidence type="ECO:0000313" key="2">
    <source>
        <dbReference type="Proteomes" id="UP000662373"/>
    </source>
</evidence>
<protein>
    <submittedName>
        <fullName evidence="1">Uncharacterized protein</fullName>
    </submittedName>
</protein>
<comment type="caution">
    <text evidence="1">The sequence shown here is derived from an EMBL/GenBank/DDBJ whole genome shotgun (WGS) entry which is preliminary data.</text>
</comment>
<dbReference type="AlphaFoldDB" id="A0A934KI99"/>
<keyword evidence="2" id="KW-1185">Reference proteome</keyword>